<proteinExistence type="predicted"/>
<organism evidence="1 2">
    <name type="scientific">Seohaeicola saemankumensis</name>
    <dbReference type="NCBI Taxonomy" id="481181"/>
    <lineage>
        <taxon>Bacteria</taxon>
        <taxon>Pseudomonadati</taxon>
        <taxon>Pseudomonadota</taxon>
        <taxon>Alphaproteobacteria</taxon>
        <taxon>Rhodobacterales</taxon>
        <taxon>Roseobacteraceae</taxon>
        <taxon>Seohaeicola</taxon>
    </lineage>
</organism>
<accession>A0ABW3TK69</accession>
<evidence type="ECO:0000313" key="1">
    <source>
        <dbReference type="EMBL" id="MFD1196392.1"/>
    </source>
</evidence>
<gene>
    <name evidence="1" type="ORF">ACFQ3C_17100</name>
</gene>
<keyword evidence="2" id="KW-1185">Reference proteome</keyword>
<name>A0ABW3TK69_9RHOB</name>
<dbReference type="EMBL" id="JBHTKR010000007">
    <property type="protein sequence ID" value="MFD1196392.1"/>
    <property type="molecule type" value="Genomic_DNA"/>
</dbReference>
<reference evidence="2" key="1">
    <citation type="journal article" date="2019" name="Int. J. Syst. Evol. Microbiol.">
        <title>The Global Catalogue of Microorganisms (GCM) 10K type strain sequencing project: providing services to taxonomists for standard genome sequencing and annotation.</title>
        <authorList>
            <consortium name="The Broad Institute Genomics Platform"/>
            <consortium name="The Broad Institute Genome Sequencing Center for Infectious Disease"/>
            <person name="Wu L."/>
            <person name="Ma J."/>
        </authorList>
    </citation>
    <scope>NUCLEOTIDE SEQUENCE [LARGE SCALE GENOMIC DNA]</scope>
    <source>
        <strain evidence="2">CCUG 55328</strain>
    </source>
</reference>
<dbReference type="RefSeq" id="WP_380794382.1">
    <property type="nucleotide sequence ID" value="NZ_JBHTKR010000007.1"/>
</dbReference>
<evidence type="ECO:0000313" key="2">
    <source>
        <dbReference type="Proteomes" id="UP001597151"/>
    </source>
</evidence>
<comment type="caution">
    <text evidence="1">The sequence shown here is derived from an EMBL/GenBank/DDBJ whole genome shotgun (WGS) entry which is preliminary data.</text>
</comment>
<sequence>MKNKRWIKSVLETAKSVEMAQTSLPWQRGKLRAAMIVKRRAAPALVRHA</sequence>
<protein>
    <submittedName>
        <fullName evidence="1">Uncharacterized protein</fullName>
    </submittedName>
</protein>
<dbReference type="Proteomes" id="UP001597151">
    <property type="component" value="Unassembled WGS sequence"/>
</dbReference>